<dbReference type="InterPro" id="IPR001279">
    <property type="entry name" value="Metallo-B-lactamas"/>
</dbReference>
<keyword evidence="3" id="KW-1185">Reference proteome</keyword>
<dbReference type="GO" id="GO:0070813">
    <property type="term" value="P:hydrogen sulfide metabolic process"/>
    <property type="evidence" value="ECO:0007669"/>
    <property type="project" value="TreeGrafter"/>
</dbReference>
<accession>A0A162WXC9</accession>
<dbReference type="EMBL" id="JYNV01000297">
    <property type="protein sequence ID" value="KZM19254.1"/>
    <property type="molecule type" value="Genomic_DNA"/>
</dbReference>
<evidence type="ECO:0000256" key="1">
    <source>
        <dbReference type="SAM" id="MobiDB-lite"/>
    </source>
</evidence>
<proteinExistence type="predicted"/>
<dbReference type="GO" id="GO:0050313">
    <property type="term" value="F:sulfur dioxygenase activity"/>
    <property type="evidence" value="ECO:0007669"/>
    <property type="project" value="TreeGrafter"/>
</dbReference>
<comment type="caution">
    <text evidence="2">The sequence shown here is derived from an EMBL/GenBank/DDBJ whole genome shotgun (WGS) entry which is preliminary data.</text>
</comment>
<dbReference type="SMART" id="SM00849">
    <property type="entry name" value="Lactamase_B"/>
    <property type="match status" value="1"/>
</dbReference>
<dbReference type="Gene3D" id="3.60.15.10">
    <property type="entry name" value="Ribonuclease Z/Hydroxyacylglutathione hydrolase-like"/>
    <property type="match status" value="1"/>
</dbReference>
<dbReference type="AlphaFoldDB" id="A0A162WXC9"/>
<reference evidence="2 3" key="1">
    <citation type="journal article" date="2016" name="Sci. Rep.">
        <title>Draft genome sequencing and secretome analysis of fungal phytopathogen Ascochyta rabiei provides insight into the necrotrophic effector repertoire.</title>
        <authorList>
            <person name="Verma S."/>
            <person name="Gazara R.K."/>
            <person name="Nizam S."/>
            <person name="Parween S."/>
            <person name="Chattopadhyay D."/>
            <person name="Verma P.K."/>
        </authorList>
    </citation>
    <scope>NUCLEOTIDE SEQUENCE [LARGE SCALE GENOMIC DNA]</scope>
    <source>
        <strain evidence="2 3">ArDII</strain>
    </source>
</reference>
<organism evidence="2 3">
    <name type="scientific">Didymella rabiei</name>
    <name type="common">Chickpea ascochyta blight fungus</name>
    <name type="synonym">Mycosphaerella rabiei</name>
    <dbReference type="NCBI Taxonomy" id="5454"/>
    <lineage>
        <taxon>Eukaryota</taxon>
        <taxon>Fungi</taxon>
        <taxon>Dikarya</taxon>
        <taxon>Ascomycota</taxon>
        <taxon>Pezizomycotina</taxon>
        <taxon>Dothideomycetes</taxon>
        <taxon>Pleosporomycetidae</taxon>
        <taxon>Pleosporales</taxon>
        <taxon>Pleosporineae</taxon>
        <taxon>Didymellaceae</taxon>
        <taxon>Ascochyta</taxon>
    </lineage>
</organism>
<dbReference type="PANTHER" id="PTHR43084">
    <property type="entry name" value="PERSULFIDE DIOXYGENASE ETHE1"/>
    <property type="match status" value="1"/>
</dbReference>
<dbReference type="STRING" id="5454.A0A162WXC9"/>
<dbReference type="Proteomes" id="UP000076837">
    <property type="component" value="Unassembled WGS sequence"/>
</dbReference>
<feature type="region of interest" description="Disordered" evidence="1">
    <location>
        <begin position="1"/>
        <end position="33"/>
    </location>
</feature>
<dbReference type="OrthoDB" id="449487at2759"/>
<evidence type="ECO:0000313" key="3">
    <source>
        <dbReference type="Proteomes" id="UP000076837"/>
    </source>
</evidence>
<dbReference type="Pfam" id="PF00753">
    <property type="entry name" value="Lactamase_B"/>
    <property type="match status" value="1"/>
</dbReference>
<name>A0A162WXC9_DIDRA</name>
<protein>
    <submittedName>
        <fullName evidence="2">Uncharacterized protein</fullName>
    </submittedName>
</protein>
<dbReference type="PANTHER" id="PTHR43084:SF1">
    <property type="entry name" value="PERSULFIDE DIOXYGENASE ETHE1, MITOCHONDRIAL"/>
    <property type="match status" value="1"/>
</dbReference>
<dbReference type="GO" id="GO:0006749">
    <property type="term" value="P:glutathione metabolic process"/>
    <property type="evidence" value="ECO:0007669"/>
    <property type="project" value="TreeGrafter"/>
</dbReference>
<dbReference type="InterPro" id="IPR051682">
    <property type="entry name" value="Mito_Persulfide_Diox"/>
</dbReference>
<sequence>MHLNTHVHFPNHVFQNGSHPAHHTNPASIPSSKTTTGTFQYIVTDPSSRATVTIDPVLDFDPSTTTISTTSANALLALVAEKSYDAEYVLETHVHADHLSAASYLQAQPRQTQDQAPQIEIGKRTGQDQELFSKRYGVPTHEHSIAFNKLFDDDDDDDEKFRVGGLQSQAIHRPGHTPDHTRYKMGSHVFGGDSLFHADVGTARTDFPGGSAQQLWLSGQKLLALPDETRIWTGHCYPPANRTTHKEVDEHLRGCVTEDGLVKAPRLLHQSLQINVRGRRLPVPDEDGQRTLRASLKLAGVGLL</sequence>
<evidence type="ECO:0000313" key="2">
    <source>
        <dbReference type="EMBL" id="KZM19254.1"/>
    </source>
</evidence>
<dbReference type="SUPFAM" id="SSF56281">
    <property type="entry name" value="Metallo-hydrolase/oxidoreductase"/>
    <property type="match status" value="1"/>
</dbReference>
<gene>
    <name evidence="2" type="ORF">ST47_g9583</name>
</gene>
<dbReference type="InterPro" id="IPR036866">
    <property type="entry name" value="RibonucZ/Hydroxyglut_hydro"/>
</dbReference>